<dbReference type="SUPFAM" id="SSF54523">
    <property type="entry name" value="Pili subunits"/>
    <property type="match status" value="1"/>
</dbReference>
<dbReference type="GO" id="GO:0015628">
    <property type="term" value="P:protein secretion by the type II secretion system"/>
    <property type="evidence" value="ECO:0007669"/>
    <property type="project" value="InterPro"/>
</dbReference>
<evidence type="ECO:0000256" key="6">
    <source>
        <dbReference type="SAM" id="Phobius"/>
    </source>
</evidence>
<dbReference type="Pfam" id="PF07963">
    <property type="entry name" value="N_methyl"/>
    <property type="match status" value="1"/>
</dbReference>
<reference evidence="7" key="1">
    <citation type="journal article" date="2020" name="mSystems">
        <title>Genome- and Community-Level Interaction Insights into Carbon Utilization and Element Cycling Functions of Hydrothermarchaeota in Hydrothermal Sediment.</title>
        <authorList>
            <person name="Zhou Z."/>
            <person name="Liu Y."/>
            <person name="Xu W."/>
            <person name="Pan J."/>
            <person name="Luo Z.H."/>
            <person name="Li M."/>
        </authorList>
    </citation>
    <scope>NUCLEOTIDE SEQUENCE [LARGE SCALE GENOMIC DNA]</scope>
    <source>
        <strain evidence="7">SpSt-1224</strain>
    </source>
</reference>
<evidence type="ECO:0000256" key="4">
    <source>
        <dbReference type="ARBA" id="ARBA00022989"/>
    </source>
</evidence>
<dbReference type="PROSITE" id="PS00409">
    <property type="entry name" value="PROKAR_NTER_METHYL"/>
    <property type="match status" value="1"/>
</dbReference>
<comment type="subcellular location">
    <subcellularLocation>
        <location evidence="1">Membrane</location>
        <topology evidence="1">Single-pass membrane protein</topology>
    </subcellularLocation>
</comment>
<dbReference type="Proteomes" id="UP000885986">
    <property type="component" value="Unassembled WGS sequence"/>
</dbReference>
<dbReference type="GO" id="GO:0015627">
    <property type="term" value="C:type II protein secretion system complex"/>
    <property type="evidence" value="ECO:0007669"/>
    <property type="project" value="InterPro"/>
</dbReference>
<protein>
    <submittedName>
        <fullName evidence="7">Prepilin-type N-terminal cleavage/methylation domain-containing protein</fullName>
    </submittedName>
</protein>
<feature type="transmembrane region" description="Helical" evidence="6">
    <location>
        <begin position="21"/>
        <end position="44"/>
    </location>
</feature>
<comment type="caution">
    <text evidence="7">The sequence shown here is derived from an EMBL/GenBank/DDBJ whole genome shotgun (WGS) entry which is preliminary data.</text>
</comment>
<dbReference type="GO" id="GO:0016020">
    <property type="term" value="C:membrane"/>
    <property type="evidence" value="ECO:0007669"/>
    <property type="project" value="UniProtKB-SubCell"/>
</dbReference>
<dbReference type="NCBIfam" id="TIGR02532">
    <property type="entry name" value="IV_pilin_GFxxxE"/>
    <property type="match status" value="1"/>
</dbReference>
<dbReference type="InterPro" id="IPR045584">
    <property type="entry name" value="Pilin-like"/>
</dbReference>
<evidence type="ECO:0000256" key="5">
    <source>
        <dbReference type="ARBA" id="ARBA00023136"/>
    </source>
</evidence>
<proteinExistence type="predicted"/>
<gene>
    <name evidence="7" type="ORF">ENN98_01380</name>
</gene>
<dbReference type="AlphaFoldDB" id="A0A7C2XUR5"/>
<sequence>MKLPELSSIAPRSRQPLARRAAGFTLVEVVLVLILLAILALVIIGRLTSPREVEAAAQAATLKNHLRYAQLRAINSGGPAAPDIWGIEKVGDGYRLFRREEDGGLTTFRFPAEESDTVTAPLLEWAGGFSLVGFDYYGRPFTDLIDFTPQAGEIKVAGGAHAVTITRETGFIP</sequence>
<keyword evidence="3 6" id="KW-0812">Transmembrane</keyword>
<dbReference type="PRINTS" id="PR00885">
    <property type="entry name" value="BCTERIALGSPH"/>
</dbReference>
<accession>A0A7C2XUR5</accession>
<keyword evidence="4 6" id="KW-1133">Transmembrane helix</keyword>
<keyword evidence="2" id="KW-0488">Methylation</keyword>
<dbReference type="EMBL" id="DSDS01000032">
    <property type="protein sequence ID" value="HET97358.1"/>
    <property type="molecule type" value="Genomic_DNA"/>
</dbReference>
<dbReference type="InterPro" id="IPR002416">
    <property type="entry name" value="T2SS_protein-GspH"/>
</dbReference>
<evidence type="ECO:0000256" key="2">
    <source>
        <dbReference type="ARBA" id="ARBA00022481"/>
    </source>
</evidence>
<evidence type="ECO:0000256" key="3">
    <source>
        <dbReference type="ARBA" id="ARBA00022692"/>
    </source>
</evidence>
<name>A0A7C2XUR5_9BACT</name>
<evidence type="ECO:0000313" key="7">
    <source>
        <dbReference type="EMBL" id="HET97358.1"/>
    </source>
</evidence>
<organism evidence="7">
    <name type="scientific">Desulfurivibrio alkaliphilus</name>
    <dbReference type="NCBI Taxonomy" id="427923"/>
    <lineage>
        <taxon>Bacteria</taxon>
        <taxon>Pseudomonadati</taxon>
        <taxon>Thermodesulfobacteriota</taxon>
        <taxon>Desulfobulbia</taxon>
        <taxon>Desulfobulbales</taxon>
        <taxon>Desulfobulbaceae</taxon>
        <taxon>Desulfurivibrio</taxon>
    </lineage>
</organism>
<keyword evidence="5 6" id="KW-0472">Membrane</keyword>
<dbReference type="InterPro" id="IPR012902">
    <property type="entry name" value="N_methyl_site"/>
</dbReference>
<evidence type="ECO:0000256" key="1">
    <source>
        <dbReference type="ARBA" id="ARBA00004167"/>
    </source>
</evidence>